<accession>A0A0P0C1W0</accession>
<dbReference type="Pfam" id="PF13715">
    <property type="entry name" value="CarbopepD_reg_2"/>
    <property type="match status" value="1"/>
</dbReference>
<dbReference type="InterPro" id="IPR036942">
    <property type="entry name" value="Beta-barrel_TonB_sf"/>
</dbReference>
<dbReference type="OrthoDB" id="9768177at2"/>
<evidence type="ECO:0000256" key="5">
    <source>
        <dbReference type="ARBA" id="ARBA00023136"/>
    </source>
</evidence>
<dbReference type="Gene3D" id="2.40.170.20">
    <property type="entry name" value="TonB-dependent receptor, beta-barrel domain"/>
    <property type="match status" value="1"/>
</dbReference>
<dbReference type="InterPro" id="IPR023997">
    <property type="entry name" value="TonB-dep_OMP_SusC/RagA_CS"/>
</dbReference>
<sequence>MKKTLLLLLVLLSSLSMAFAQQREITGKVTASDDGTALPGVSVVVKGTTNGISTDADGNFRLNVSNSTSGAAPVLVVSYLGYLAKEVPVGSQSAYAISLDPDAKSLDEVVVTALGIQRSERSLGYATQEVKGENLTFTKEQNVLGSLAGKVAGVQVTGSSGASMGGTQKLVIRGVNSINGSSPPLLVVDGTPIANTNFAGDAGADFGNLGQDINPEDIESINVLKGPAASALYGIRGQYGVIMITTKKGAKGAKKVTVQLNSAYSIEKTGNFMPLQNIYGGGSKQTWNTLPNGQKVVQLEVDESWGPKMDGTPVRQFYSFYPQDPDFGKETPFLPHPDNIRDYYETGSNLNNGVTISGGGENTNFRLSFNDTRIEGVEPNTFLRRNNVGVSAGIDISKKLNVSTNLNIATNNARRPTQGSEFGARYTNQWFQRSVDMNRMRNYRYEDGSFLQWNLRAVPLTGANAGVVTNFKALYWNNPFFEAYENPIDDSRDRLFGDIGVTYQVLPVLKLSGFVRGDMYTQNIESRISFGGQEAVPAYSVGKYQGQQMNYEFLAQFDKEWGEFSINANLGANLFTDRYTYLSMATVGGLSAPGFYNIDASIDRPATSSYLHRKEVRSAYAMVSLGYKDTYFLDASLRNDNSSALPPENNSYYYPSLSGSFVFSELLDWNPLSLGKLRVSYAQAGSDLAPYQTTSFYNVGTVYAGTTNVNTLAVPDNLNNPLIEPSFAHSYEAGMDLKFFQNRLGLDMTFYRQKNVNQIIPLQVSGTSGYASTTINAGLIENKGFELALSGTPIDKSFITWNSTFNIARNRSKVVELAPGINVYNHYSTTYSATTSYLNSYVGQEFGALVGQTYQRDEATGKILLNASGIPLFTAATHNFGSVLPDFTGGFQNSVRLWKFDVSAMIDYQVGGQFFSRSKMLAMRTGQAAETAALNDNGKNVRDPVSEGGGVKVNGIYGPGTPKAGQEVTLYVNPQTYYGTVARRIYDDWLYDASYVKLREVRIGYTLDKAMLGKLPFERVGLALISRNVAQLWQKAPKGLDPAELSSGGQAISWYESGQLPTVRSYGVNLNITF</sequence>
<name>A0A0P0C1W0_9BACT</name>
<evidence type="ECO:0000313" key="11">
    <source>
        <dbReference type="Proteomes" id="UP000061382"/>
    </source>
</evidence>
<dbReference type="InterPro" id="IPR008969">
    <property type="entry name" value="CarboxyPept-like_regulatory"/>
</dbReference>
<keyword evidence="2 7" id="KW-0813">Transport</keyword>
<evidence type="ECO:0000256" key="6">
    <source>
        <dbReference type="ARBA" id="ARBA00023237"/>
    </source>
</evidence>
<protein>
    <submittedName>
        <fullName evidence="10">SusC/RagA family TonB-linked outer membrane protein</fullName>
    </submittedName>
</protein>
<dbReference type="Proteomes" id="UP000061382">
    <property type="component" value="Chromosome"/>
</dbReference>
<evidence type="ECO:0000313" key="10">
    <source>
        <dbReference type="EMBL" id="ALI98627.1"/>
    </source>
</evidence>
<organism evidence="10 11">
    <name type="scientific">Rufibacter tibetensis</name>
    <dbReference type="NCBI Taxonomy" id="512763"/>
    <lineage>
        <taxon>Bacteria</taxon>
        <taxon>Pseudomonadati</taxon>
        <taxon>Bacteroidota</taxon>
        <taxon>Cytophagia</taxon>
        <taxon>Cytophagales</taxon>
        <taxon>Hymenobacteraceae</taxon>
        <taxon>Rufibacter</taxon>
    </lineage>
</organism>
<dbReference type="NCBIfam" id="TIGR04056">
    <property type="entry name" value="OMP_RagA_SusC"/>
    <property type="match status" value="1"/>
</dbReference>
<gene>
    <name evidence="10" type="ORF">DC20_06165</name>
</gene>
<dbReference type="SUPFAM" id="SSF49464">
    <property type="entry name" value="Carboxypeptidase regulatory domain-like"/>
    <property type="match status" value="1"/>
</dbReference>
<keyword evidence="5 7" id="KW-0472">Membrane</keyword>
<proteinExistence type="inferred from homology"/>
<keyword evidence="11" id="KW-1185">Reference proteome</keyword>
<dbReference type="Gene3D" id="2.170.130.10">
    <property type="entry name" value="TonB-dependent receptor, plug domain"/>
    <property type="match status" value="1"/>
</dbReference>
<dbReference type="Gene3D" id="2.60.40.1120">
    <property type="entry name" value="Carboxypeptidase-like, regulatory domain"/>
    <property type="match status" value="1"/>
</dbReference>
<dbReference type="InterPro" id="IPR012910">
    <property type="entry name" value="Plug_dom"/>
</dbReference>
<keyword evidence="4 7" id="KW-0812">Transmembrane</keyword>
<feature type="domain" description="TonB-dependent receptor plug" evidence="9">
    <location>
        <begin position="121"/>
        <end position="241"/>
    </location>
</feature>
<feature type="chain" id="PRO_5006042369" evidence="8">
    <location>
        <begin position="21"/>
        <end position="1074"/>
    </location>
</feature>
<dbReference type="InterPro" id="IPR023996">
    <property type="entry name" value="TonB-dep_OMP_SusC/RagA"/>
</dbReference>
<dbReference type="RefSeq" id="WP_062543025.1">
    <property type="nucleotide sequence ID" value="NZ_CP012643.1"/>
</dbReference>
<evidence type="ECO:0000259" key="9">
    <source>
        <dbReference type="Pfam" id="PF07715"/>
    </source>
</evidence>
<dbReference type="PATRIC" id="fig|512763.3.peg.1363"/>
<keyword evidence="8" id="KW-0732">Signal</keyword>
<dbReference type="SUPFAM" id="SSF56935">
    <property type="entry name" value="Porins"/>
    <property type="match status" value="1"/>
</dbReference>
<dbReference type="InterPro" id="IPR037066">
    <property type="entry name" value="Plug_dom_sf"/>
</dbReference>
<keyword evidence="3 7" id="KW-1134">Transmembrane beta strand</keyword>
<comment type="subcellular location">
    <subcellularLocation>
        <location evidence="1 7">Cell outer membrane</location>
        <topology evidence="1 7">Multi-pass membrane protein</topology>
    </subcellularLocation>
</comment>
<feature type="signal peptide" evidence="8">
    <location>
        <begin position="1"/>
        <end position="20"/>
    </location>
</feature>
<evidence type="ECO:0000256" key="7">
    <source>
        <dbReference type="PROSITE-ProRule" id="PRU01360"/>
    </source>
</evidence>
<keyword evidence="6 7" id="KW-0998">Cell outer membrane</keyword>
<dbReference type="AlphaFoldDB" id="A0A0P0C1W0"/>
<comment type="similarity">
    <text evidence="7">Belongs to the TonB-dependent receptor family.</text>
</comment>
<reference evidence="10 11" key="1">
    <citation type="submission" date="2015-08" db="EMBL/GenBank/DDBJ databases">
        <title>Complete genome sequence of Rufibacter tibetensis strain 1351t, a radiation-resistant bacterium from tibet plateau.</title>
        <authorList>
            <person name="Dai J."/>
        </authorList>
    </citation>
    <scope>NUCLEOTIDE SEQUENCE [LARGE SCALE GENOMIC DNA]</scope>
    <source>
        <strain evidence="10 11">1351</strain>
    </source>
</reference>
<dbReference type="GO" id="GO:0009279">
    <property type="term" value="C:cell outer membrane"/>
    <property type="evidence" value="ECO:0007669"/>
    <property type="project" value="UniProtKB-SubCell"/>
</dbReference>
<dbReference type="STRING" id="512763.DC20_06165"/>
<dbReference type="EMBL" id="CP012643">
    <property type="protein sequence ID" value="ALI98627.1"/>
    <property type="molecule type" value="Genomic_DNA"/>
</dbReference>
<dbReference type="KEGG" id="rti:DC20_06165"/>
<evidence type="ECO:0000256" key="2">
    <source>
        <dbReference type="ARBA" id="ARBA00022448"/>
    </source>
</evidence>
<evidence type="ECO:0000256" key="4">
    <source>
        <dbReference type="ARBA" id="ARBA00022692"/>
    </source>
</evidence>
<dbReference type="Pfam" id="PF07715">
    <property type="entry name" value="Plug"/>
    <property type="match status" value="1"/>
</dbReference>
<dbReference type="InterPro" id="IPR039426">
    <property type="entry name" value="TonB-dep_rcpt-like"/>
</dbReference>
<evidence type="ECO:0000256" key="8">
    <source>
        <dbReference type="SAM" id="SignalP"/>
    </source>
</evidence>
<dbReference type="NCBIfam" id="TIGR04057">
    <property type="entry name" value="SusC_RagA_signa"/>
    <property type="match status" value="1"/>
</dbReference>
<evidence type="ECO:0000256" key="1">
    <source>
        <dbReference type="ARBA" id="ARBA00004571"/>
    </source>
</evidence>
<evidence type="ECO:0000256" key="3">
    <source>
        <dbReference type="ARBA" id="ARBA00022452"/>
    </source>
</evidence>
<dbReference type="PROSITE" id="PS52016">
    <property type="entry name" value="TONB_DEPENDENT_REC_3"/>
    <property type="match status" value="1"/>
</dbReference>